<dbReference type="AlphaFoldDB" id="A0A2Z6N6X7"/>
<organism evidence="1 2">
    <name type="scientific">Trifolium subterraneum</name>
    <name type="common">Subterranean clover</name>
    <dbReference type="NCBI Taxonomy" id="3900"/>
    <lineage>
        <taxon>Eukaryota</taxon>
        <taxon>Viridiplantae</taxon>
        <taxon>Streptophyta</taxon>
        <taxon>Embryophyta</taxon>
        <taxon>Tracheophyta</taxon>
        <taxon>Spermatophyta</taxon>
        <taxon>Magnoliopsida</taxon>
        <taxon>eudicotyledons</taxon>
        <taxon>Gunneridae</taxon>
        <taxon>Pentapetalae</taxon>
        <taxon>rosids</taxon>
        <taxon>fabids</taxon>
        <taxon>Fabales</taxon>
        <taxon>Fabaceae</taxon>
        <taxon>Papilionoideae</taxon>
        <taxon>50 kb inversion clade</taxon>
        <taxon>NPAAA clade</taxon>
        <taxon>Hologalegina</taxon>
        <taxon>IRL clade</taxon>
        <taxon>Trifolieae</taxon>
        <taxon>Trifolium</taxon>
    </lineage>
</organism>
<reference evidence="2" key="1">
    <citation type="journal article" date="2017" name="Front. Plant Sci.">
        <title>Climate Clever Clovers: New Paradigm to Reduce the Environmental Footprint of Ruminants by Breeding Low Methanogenic Forages Utilizing Haplotype Variation.</title>
        <authorList>
            <person name="Kaur P."/>
            <person name="Appels R."/>
            <person name="Bayer P.E."/>
            <person name="Keeble-Gagnere G."/>
            <person name="Wang J."/>
            <person name="Hirakawa H."/>
            <person name="Shirasawa K."/>
            <person name="Vercoe P."/>
            <person name="Stefanova K."/>
            <person name="Durmic Z."/>
            <person name="Nichols P."/>
            <person name="Revell C."/>
            <person name="Isobe S.N."/>
            <person name="Edwards D."/>
            <person name="Erskine W."/>
        </authorList>
    </citation>
    <scope>NUCLEOTIDE SEQUENCE [LARGE SCALE GENOMIC DNA]</scope>
    <source>
        <strain evidence="2">cv. Daliak</strain>
    </source>
</reference>
<protein>
    <recommendedName>
        <fullName evidence="3">Reverse transcriptase domain-containing protein</fullName>
    </recommendedName>
</protein>
<dbReference type="InterPro" id="IPR036691">
    <property type="entry name" value="Endo/exonu/phosph_ase_sf"/>
</dbReference>
<dbReference type="PANTHER" id="PTHR33710">
    <property type="entry name" value="BNAC02G09200D PROTEIN"/>
    <property type="match status" value="1"/>
</dbReference>
<dbReference type="Gene3D" id="3.60.10.10">
    <property type="entry name" value="Endonuclease/exonuclease/phosphatase"/>
    <property type="match status" value="1"/>
</dbReference>
<evidence type="ECO:0000313" key="2">
    <source>
        <dbReference type="Proteomes" id="UP000242715"/>
    </source>
</evidence>
<dbReference type="Proteomes" id="UP000242715">
    <property type="component" value="Unassembled WGS sequence"/>
</dbReference>
<accession>A0A2Z6N6X7</accession>
<dbReference type="PANTHER" id="PTHR33710:SF84">
    <property type="entry name" value="ENDONUCLEASE_EXONUCLEASE_PHOSPHATASE FAMILY PROTEIN"/>
    <property type="match status" value="1"/>
</dbReference>
<dbReference type="EMBL" id="DF973816">
    <property type="protein sequence ID" value="GAU40608.1"/>
    <property type="molecule type" value="Genomic_DNA"/>
</dbReference>
<evidence type="ECO:0000313" key="1">
    <source>
        <dbReference type="EMBL" id="GAU40608.1"/>
    </source>
</evidence>
<sequence>MSCGVTSDLLKQERCFMWQMFMRLAMMGLSRCSGTLCLRGFNRWGGRGSSRGRPSSLDHILFNRFIEDNNLIDLPLSGRKFTWFTGVGLSMSRLDRFLLSEEWCLAWPNCKHVARLRGLSDDSFMVLSANEDDWGPRPLRMLKCWRDISGYNLFVRDKWNSLQVDEWGGYVLKEKFKMIKAALKDWHTTHVQNLPGRVDSLKTRLSVLDQKGEEEVLSEAEIAELHGVTVDIHSLSVGNSPARSGLRRAVSMHFASHFKAIRMERPRLDNIQFKRLSQVDGSSLTMPFSEAEVKSAVWDYDSYKSLGPDEITFGFIKDFWAELWGDIMRFISEFHRNSKLTKVLVNGSPTDEFTFERGLRQGDPLSPFLFLLAAEGLNVLMEAVAAQNLFKGYNIGGDPRWLVFLEPVLACLKSRLSGWKSRFLSFGGHLVLLKEYRGLGVRQLREFNLTLLGKWCWRMLVDREGLWFRVLIARNRDGGELGDRGFWEHVSRRVGDGAGRDFILDLSLGRQFGCLFDLAVTKTRTVAEMWYLGWGANEELWQWRRQLRVWEEDLLRECYTVRGSYQLLTSQVTAMLDEAEKLIWHPHVPLKVSIFRGVYCVTGCPQKQIWSLEASYLWQFTFARLVVRFSKQLSAIVGQDQAFFIPMVEDDEYYVSFKLS</sequence>
<dbReference type="OrthoDB" id="1937528at2759"/>
<name>A0A2Z6N6X7_TRISU</name>
<evidence type="ECO:0008006" key="3">
    <source>
        <dbReference type="Google" id="ProtNLM"/>
    </source>
</evidence>
<keyword evidence="2" id="KW-1185">Reference proteome</keyword>
<gene>
    <name evidence="1" type="ORF">TSUD_28140</name>
</gene>
<proteinExistence type="predicted"/>
<dbReference type="SUPFAM" id="SSF56219">
    <property type="entry name" value="DNase I-like"/>
    <property type="match status" value="1"/>
</dbReference>